<feature type="transmembrane region" description="Helical" evidence="1">
    <location>
        <begin position="35"/>
        <end position="55"/>
    </location>
</feature>
<keyword evidence="1" id="KW-1133">Transmembrane helix</keyword>
<keyword evidence="1" id="KW-0472">Membrane</keyword>
<reference evidence="2 3" key="2">
    <citation type="submission" date="2014-03" db="EMBL/GenBank/DDBJ databases">
        <title>The Genome Sequence of Anncaliia algerae insect isolate PRA339.</title>
        <authorList>
            <consortium name="The Broad Institute Genome Sequencing Platform"/>
            <consortium name="The Broad Institute Genome Sequencing Center for Infectious Disease"/>
            <person name="Cuomo C."/>
            <person name="Becnel J."/>
            <person name="Sanscrainte N."/>
            <person name="Walker B."/>
            <person name="Young S.K."/>
            <person name="Zeng Q."/>
            <person name="Gargeya S."/>
            <person name="Fitzgerald M."/>
            <person name="Haas B."/>
            <person name="Abouelleil A."/>
            <person name="Alvarado L."/>
            <person name="Arachchi H.M."/>
            <person name="Berlin A.M."/>
            <person name="Chapman S.B."/>
            <person name="Dewar J."/>
            <person name="Goldberg J."/>
            <person name="Griggs A."/>
            <person name="Gujja S."/>
            <person name="Hansen M."/>
            <person name="Howarth C."/>
            <person name="Imamovic A."/>
            <person name="Larimer J."/>
            <person name="McCowan C."/>
            <person name="Murphy C."/>
            <person name="Neiman D."/>
            <person name="Pearson M."/>
            <person name="Priest M."/>
            <person name="Roberts A."/>
            <person name="Saif S."/>
            <person name="Shea T."/>
            <person name="Sisk P."/>
            <person name="Sykes S."/>
            <person name="Wortman J."/>
            <person name="Nusbaum C."/>
            <person name="Birren B."/>
        </authorList>
    </citation>
    <scope>NUCLEOTIDE SEQUENCE [LARGE SCALE GENOMIC DNA]</scope>
    <source>
        <strain evidence="2 3">PRA339</strain>
    </source>
</reference>
<feature type="transmembrane region" description="Helical" evidence="1">
    <location>
        <begin position="67"/>
        <end position="86"/>
    </location>
</feature>
<keyword evidence="1" id="KW-0812">Transmembrane</keyword>
<dbReference type="VEuPathDB" id="MicrosporidiaDB:H312_03636"/>
<dbReference type="HOGENOM" id="CLU_1543681_0_0_1"/>
<evidence type="ECO:0000313" key="2">
    <source>
        <dbReference type="EMBL" id="KCZ78980.1"/>
    </source>
</evidence>
<protein>
    <submittedName>
        <fullName evidence="2">Uncharacterized protein</fullName>
    </submittedName>
</protein>
<proteinExistence type="predicted"/>
<feature type="non-terminal residue" evidence="2">
    <location>
        <position position="1"/>
    </location>
</feature>
<evidence type="ECO:0000313" key="3">
    <source>
        <dbReference type="Proteomes" id="UP000030655"/>
    </source>
</evidence>
<name>A0A059EVP6_9MICR</name>
<dbReference type="Proteomes" id="UP000030655">
    <property type="component" value="Unassembled WGS sequence"/>
</dbReference>
<feature type="transmembrane region" description="Helical" evidence="1">
    <location>
        <begin position="134"/>
        <end position="154"/>
    </location>
</feature>
<dbReference type="AlphaFoldDB" id="A0A059EVP6"/>
<accession>A0A059EVP6</accession>
<evidence type="ECO:0000256" key="1">
    <source>
        <dbReference type="SAM" id="Phobius"/>
    </source>
</evidence>
<keyword evidence="3" id="KW-1185">Reference proteome</keyword>
<dbReference type="EMBL" id="KK365509">
    <property type="protein sequence ID" value="KCZ78980.1"/>
    <property type="molecule type" value="Genomic_DNA"/>
</dbReference>
<organism evidence="2 3">
    <name type="scientific">Anncaliia algerae PRA339</name>
    <dbReference type="NCBI Taxonomy" id="1288291"/>
    <lineage>
        <taxon>Eukaryota</taxon>
        <taxon>Fungi</taxon>
        <taxon>Fungi incertae sedis</taxon>
        <taxon>Microsporidia</taxon>
        <taxon>Tubulinosematoidea</taxon>
        <taxon>Tubulinosematidae</taxon>
        <taxon>Anncaliia</taxon>
    </lineage>
</organism>
<gene>
    <name evidence="2" type="ORF">H312_03636</name>
</gene>
<sequence>FVLYAFIPSVIFFTIISILISFLIPAIAPLVSMVFHAYPLLVYNLMAILRLSIYQDEFAKKFYGPPLIFLGSIFAFLPSFLYVTLIRIPFIKCVIKSFDIQHVNPNNVFVDSFKNYILYISGTIDTKYTQTWRLVMAAMISVCILILMANAYYYGPKRFWKKHTDKYSDGKRSI</sequence>
<feature type="transmembrane region" description="Helical" evidence="1">
    <location>
        <begin position="6"/>
        <end position="28"/>
    </location>
</feature>
<reference evidence="3" key="1">
    <citation type="submission" date="2013-02" db="EMBL/GenBank/DDBJ databases">
        <authorList>
            <consortium name="The Broad Institute Genome Sequencing Platform"/>
            <person name="Cuomo C."/>
            <person name="Becnel J."/>
            <person name="Sanscrainte N."/>
            <person name="Walker B."/>
            <person name="Young S.K."/>
            <person name="Zeng Q."/>
            <person name="Gargeya S."/>
            <person name="Fitzgerald M."/>
            <person name="Haas B."/>
            <person name="Abouelleil A."/>
            <person name="Alvarado L."/>
            <person name="Arachchi H.M."/>
            <person name="Berlin A.M."/>
            <person name="Chapman S.B."/>
            <person name="Dewar J."/>
            <person name="Goldberg J."/>
            <person name="Griggs A."/>
            <person name="Gujja S."/>
            <person name="Hansen M."/>
            <person name="Howarth C."/>
            <person name="Imamovic A."/>
            <person name="Larimer J."/>
            <person name="McCowan C."/>
            <person name="Murphy C."/>
            <person name="Neiman D."/>
            <person name="Pearson M."/>
            <person name="Priest M."/>
            <person name="Roberts A."/>
            <person name="Saif S."/>
            <person name="Shea T."/>
            <person name="Sisk P."/>
            <person name="Sykes S."/>
            <person name="Wortman J."/>
            <person name="Nusbaum C."/>
            <person name="Birren B."/>
        </authorList>
    </citation>
    <scope>NUCLEOTIDE SEQUENCE [LARGE SCALE GENOMIC DNA]</scope>
    <source>
        <strain evidence="3">PRA339</strain>
    </source>
</reference>